<evidence type="ECO:0000313" key="2">
    <source>
        <dbReference type="EMBL" id="EEC11239.1"/>
    </source>
</evidence>
<organism>
    <name type="scientific">Ixodes scapularis</name>
    <name type="common">Black-legged tick</name>
    <name type="synonym">Deer tick</name>
    <dbReference type="NCBI Taxonomy" id="6945"/>
    <lineage>
        <taxon>Eukaryota</taxon>
        <taxon>Metazoa</taxon>
        <taxon>Ecdysozoa</taxon>
        <taxon>Arthropoda</taxon>
        <taxon>Chelicerata</taxon>
        <taxon>Arachnida</taxon>
        <taxon>Acari</taxon>
        <taxon>Parasitiformes</taxon>
        <taxon>Ixodida</taxon>
        <taxon>Ixodoidea</taxon>
        <taxon>Ixodidae</taxon>
        <taxon>Ixodinae</taxon>
        <taxon>Ixodes</taxon>
    </lineage>
</organism>
<dbReference type="AlphaFoldDB" id="B7PXB7"/>
<sequence>RRQIKEGRASRKQPPGGHPVARAAQERSRSCTFSRNSDQTEIGDALLEDETARERKKQKKHEKRSRKKKKRKKNEERTVYGDARARPTCRRHAPGRTPERVEAPKTFSPLRKERNL</sequence>
<dbReference type="EnsemblMetazoa" id="ISCW010158-RA">
    <property type="protein sequence ID" value="ISCW010158-PA"/>
    <property type="gene ID" value="ISCW010158"/>
</dbReference>
<gene>
    <name evidence="2" type="ORF">IscW_ISCW010158</name>
</gene>
<reference evidence="3" key="2">
    <citation type="submission" date="2020-05" db="UniProtKB">
        <authorList>
            <consortium name="EnsemblMetazoa"/>
        </authorList>
    </citation>
    <scope>IDENTIFICATION</scope>
    <source>
        <strain evidence="3">wikel</strain>
    </source>
</reference>
<feature type="region of interest" description="Disordered" evidence="1">
    <location>
        <begin position="1"/>
        <end position="116"/>
    </location>
</feature>
<proteinExistence type="predicted"/>
<feature type="compositionally biased region" description="Basic residues" evidence="1">
    <location>
        <begin position="54"/>
        <end position="72"/>
    </location>
</feature>
<keyword evidence="4" id="KW-1185">Reference proteome</keyword>
<evidence type="ECO:0000256" key="1">
    <source>
        <dbReference type="SAM" id="MobiDB-lite"/>
    </source>
</evidence>
<dbReference type="EMBL" id="ABJB010848018">
    <property type="status" value="NOT_ANNOTATED_CDS"/>
    <property type="molecule type" value="Genomic_DNA"/>
</dbReference>
<dbReference type="VEuPathDB" id="VectorBase:ISCI010158"/>
<evidence type="ECO:0000313" key="3">
    <source>
        <dbReference type="EnsemblMetazoa" id="ISCW010158-PA"/>
    </source>
</evidence>
<evidence type="ECO:0000313" key="4">
    <source>
        <dbReference type="Proteomes" id="UP000001555"/>
    </source>
</evidence>
<feature type="non-terminal residue" evidence="2">
    <location>
        <position position="116"/>
    </location>
</feature>
<name>B7PXB7_IXOSC</name>
<protein>
    <submittedName>
        <fullName evidence="2 3">Uncharacterized protein</fullName>
    </submittedName>
</protein>
<dbReference type="PaxDb" id="6945-B7PXB7"/>
<feature type="non-terminal residue" evidence="2">
    <location>
        <position position="1"/>
    </location>
</feature>
<dbReference type="InParanoid" id="B7PXB7"/>
<dbReference type="EMBL" id="DS813288">
    <property type="protein sequence ID" value="EEC11239.1"/>
    <property type="molecule type" value="Genomic_DNA"/>
</dbReference>
<feature type="compositionally biased region" description="Polar residues" evidence="1">
    <location>
        <begin position="30"/>
        <end position="40"/>
    </location>
</feature>
<accession>B7PXB7</accession>
<dbReference type="VEuPathDB" id="VectorBase:ISCW010158"/>
<reference evidence="2 4" key="1">
    <citation type="submission" date="2008-03" db="EMBL/GenBank/DDBJ databases">
        <title>Annotation of Ixodes scapularis.</title>
        <authorList>
            <consortium name="Ixodes scapularis Genome Project Consortium"/>
            <person name="Caler E."/>
            <person name="Hannick L.I."/>
            <person name="Bidwell S."/>
            <person name="Joardar V."/>
            <person name="Thiagarajan M."/>
            <person name="Amedeo P."/>
            <person name="Galinsky K.J."/>
            <person name="Schobel S."/>
            <person name="Inman J."/>
            <person name="Hostetler J."/>
            <person name="Miller J."/>
            <person name="Hammond M."/>
            <person name="Megy K."/>
            <person name="Lawson D."/>
            <person name="Kodira C."/>
            <person name="Sutton G."/>
            <person name="Meyer J."/>
            <person name="Hill C.A."/>
            <person name="Birren B."/>
            <person name="Nene V."/>
            <person name="Collins F."/>
            <person name="Alarcon-Chaidez F."/>
            <person name="Wikel S."/>
            <person name="Strausberg R."/>
        </authorList>
    </citation>
    <scope>NUCLEOTIDE SEQUENCE [LARGE SCALE GENOMIC DNA]</scope>
    <source>
        <strain evidence="4">Wikel</strain>
        <strain evidence="2">Wikel colony</strain>
    </source>
</reference>
<dbReference type="HOGENOM" id="CLU_2102953_0_0_1"/>
<feature type="compositionally biased region" description="Basic and acidic residues" evidence="1">
    <location>
        <begin position="73"/>
        <end position="85"/>
    </location>
</feature>
<dbReference type="Proteomes" id="UP000001555">
    <property type="component" value="Unassembled WGS sequence"/>
</dbReference>